<proteinExistence type="predicted"/>
<evidence type="ECO:0000313" key="2">
    <source>
        <dbReference type="EMBL" id="KAJ7679978.1"/>
    </source>
</evidence>
<organism evidence="2 3">
    <name type="scientific">Mycena rosella</name>
    <name type="common">Pink bonnet</name>
    <name type="synonym">Agaricus rosellus</name>
    <dbReference type="NCBI Taxonomy" id="1033263"/>
    <lineage>
        <taxon>Eukaryota</taxon>
        <taxon>Fungi</taxon>
        <taxon>Dikarya</taxon>
        <taxon>Basidiomycota</taxon>
        <taxon>Agaricomycotina</taxon>
        <taxon>Agaricomycetes</taxon>
        <taxon>Agaricomycetidae</taxon>
        <taxon>Agaricales</taxon>
        <taxon>Marasmiineae</taxon>
        <taxon>Mycenaceae</taxon>
        <taxon>Mycena</taxon>
    </lineage>
</organism>
<gene>
    <name evidence="2" type="ORF">B0H17DRAFT_1206263</name>
</gene>
<dbReference type="Proteomes" id="UP001221757">
    <property type="component" value="Unassembled WGS sequence"/>
</dbReference>
<dbReference type="EMBL" id="JARKIE010000125">
    <property type="protein sequence ID" value="KAJ7679978.1"/>
    <property type="molecule type" value="Genomic_DNA"/>
</dbReference>
<name>A0AAD7D5I2_MYCRO</name>
<accession>A0AAD7D5I2</accession>
<evidence type="ECO:0000259" key="1">
    <source>
        <dbReference type="Pfam" id="PF18803"/>
    </source>
</evidence>
<dbReference type="Pfam" id="PF18803">
    <property type="entry name" value="CxC2"/>
    <property type="match status" value="1"/>
</dbReference>
<dbReference type="AlphaFoldDB" id="A0AAD7D5I2"/>
<dbReference type="InterPro" id="IPR041457">
    <property type="entry name" value="CxC2_KDZ-assoc"/>
</dbReference>
<dbReference type="CDD" id="cd19757">
    <property type="entry name" value="Bbox1"/>
    <property type="match status" value="1"/>
</dbReference>
<keyword evidence="3" id="KW-1185">Reference proteome</keyword>
<evidence type="ECO:0000313" key="3">
    <source>
        <dbReference type="Proteomes" id="UP001221757"/>
    </source>
</evidence>
<protein>
    <recommendedName>
        <fullName evidence="1">CxC2-like cysteine cluster KDZ transposase-associated domain-containing protein</fullName>
    </recommendedName>
</protein>
<sequence>MDASYRDLVLESIRQLEYGPRHGVVLDRVKCAECPEENPVYQCLHCFAPRFMCRDCMIHRHLHVPLHRIEFWTGSKLVGMNLNALGMRIQLGHPVGEPCLFPLRTVDFLILNSHGMHEVSLDFCGCPEALSRGAQLHQANMLPIPERSPTRAVAYEVAHLQDAWTSPISMRVRSTTSRR</sequence>
<feature type="domain" description="CxC2-like cysteine cluster KDZ transposase-associated" evidence="1">
    <location>
        <begin position="82"/>
        <end position="158"/>
    </location>
</feature>
<reference evidence="2" key="1">
    <citation type="submission" date="2023-03" db="EMBL/GenBank/DDBJ databases">
        <title>Massive genome expansion in bonnet fungi (Mycena s.s.) driven by repeated elements and novel gene families across ecological guilds.</title>
        <authorList>
            <consortium name="Lawrence Berkeley National Laboratory"/>
            <person name="Harder C.B."/>
            <person name="Miyauchi S."/>
            <person name="Viragh M."/>
            <person name="Kuo A."/>
            <person name="Thoen E."/>
            <person name="Andreopoulos B."/>
            <person name="Lu D."/>
            <person name="Skrede I."/>
            <person name="Drula E."/>
            <person name="Henrissat B."/>
            <person name="Morin E."/>
            <person name="Kohler A."/>
            <person name="Barry K."/>
            <person name="LaButti K."/>
            <person name="Morin E."/>
            <person name="Salamov A."/>
            <person name="Lipzen A."/>
            <person name="Mereny Z."/>
            <person name="Hegedus B."/>
            <person name="Baldrian P."/>
            <person name="Stursova M."/>
            <person name="Weitz H."/>
            <person name="Taylor A."/>
            <person name="Grigoriev I.V."/>
            <person name="Nagy L.G."/>
            <person name="Martin F."/>
            <person name="Kauserud H."/>
        </authorList>
    </citation>
    <scope>NUCLEOTIDE SEQUENCE</scope>
    <source>
        <strain evidence="2">CBHHK067</strain>
    </source>
</reference>
<comment type="caution">
    <text evidence="2">The sequence shown here is derived from an EMBL/GenBank/DDBJ whole genome shotgun (WGS) entry which is preliminary data.</text>
</comment>